<dbReference type="InterPro" id="IPR011042">
    <property type="entry name" value="6-blade_b-propeller_TolB-like"/>
</dbReference>
<sequence length="932" mass="106626">MRNYMLFICLMLAQLVHAQRFGAVPARKEWKQIDTGIVRVIFPGQHDSLAARIATIANYQQSISKNFGHAGQKISMILHDEVINSNGYVALGPFRSELYLAPPVDVFSLGALPWEQTLTVHEYRHVQQYNYFNTGLARAMSLLFGENGRALANAISIPDWFFEGDAVYAETRLSTQGRGRIPAFHNRFKSLYYGGKRYSYMKLRNGSYKDYVPDHYALGYLLVAYGYEKYGEDFWQNVTRHAAAFDPLLYPLQKNIEKYAGVKFTRFVQDAFDFYQQQWKVDNSDSAVFETSVAPKNVVSYKYPYPANEGGIVFLKESYRTAPAFYLRRNGIDKKIAAKHLPVDDYFSYNNGRIIYASYTPDKRWGSREYSDITLLDIASQKQRKITGKKRYYTPDISADGKNIVAAELSSAQYGTLVLLDGEGELIKKLQANRHHIFTYPKFINNSTIAAIERNKKGGMRLVQIDVDTDKLEPLTPFANTLIGNPVASGDTLYYSRSSAQYDEAMAYVFSQKQTYKLATYHTGIYQSFVNNKNLTASVFTAEGYRLATFAPKWQKVYDASADTLRLLYNQPHSNVVSAMLSKVADTAHAYTIKDYKASGGLVNFHSMQPYFTDPDYTLTFLSSNLLNTFLAELSYTFNRVERFHRASLYAIYGGWYLQPFLSASGTYKREMMLQLKDSSYHPLNWNEANVGAGLQLPLNFSVGNMYRYLTLSSSVNNNHVFYTRTPGEGLYQNKNIIYFSGRIAYTQQVQKGLQQIYPAYAQAFSVNFRKAILSFNAYQMTAAASLYFPGLSASHSFMVAGAAQRSDTLRNYTFSNTFPFSRGYPAFHYPGMVKYGLNYHFPIAYPELGFGNIAYLKRLRNNLFFDHTLAFNKDNVQQNFASVGTELFFDTNWWNQLPVSFGVRFSYLLHHFSNNKNHYRWEIILPVNLYN</sequence>
<proteinExistence type="predicted"/>
<protein>
    <submittedName>
        <fullName evidence="2">Uncharacterized protein</fullName>
    </submittedName>
</protein>
<dbReference type="EMBL" id="JAOTPL010000015">
    <property type="protein sequence ID" value="MCU7694888.1"/>
    <property type="molecule type" value="Genomic_DNA"/>
</dbReference>
<accession>A0AAE3LKS3</accession>
<name>A0AAE3LKS3_9BACT</name>
<feature type="chain" id="PRO_5041979516" evidence="1">
    <location>
        <begin position="19"/>
        <end position="932"/>
    </location>
</feature>
<dbReference type="RefSeq" id="WP_263038373.1">
    <property type="nucleotide sequence ID" value="NZ_JAOTPL010000015.1"/>
</dbReference>
<dbReference type="AlphaFoldDB" id="A0AAE3LKS3"/>
<dbReference type="SUPFAM" id="SSF69304">
    <property type="entry name" value="Tricorn protease N-terminal domain"/>
    <property type="match status" value="1"/>
</dbReference>
<evidence type="ECO:0000256" key="1">
    <source>
        <dbReference type="SAM" id="SignalP"/>
    </source>
</evidence>
<reference evidence="2" key="1">
    <citation type="submission" date="2022-10" db="EMBL/GenBank/DDBJ databases">
        <authorList>
            <person name="Kim H.S."/>
            <person name="Kim J.-S."/>
            <person name="Suh M.K."/>
            <person name="Eom M.K."/>
            <person name="Lee J.-S."/>
        </authorList>
    </citation>
    <scope>NUCLEOTIDE SEQUENCE</scope>
    <source>
        <strain evidence="2">LIP-5</strain>
    </source>
</reference>
<dbReference type="Proteomes" id="UP001209317">
    <property type="component" value="Unassembled WGS sequence"/>
</dbReference>
<evidence type="ECO:0000313" key="3">
    <source>
        <dbReference type="Proteomes" id="UP001209317"/>
    </source>
</evidence>
<comment type="caution">
    <text evidence="2">The sequence shown here is derived from an EMBL/GenBank/DDBJ whole genome shotgun (WGS) entry which is preliminary data.</text>
</comment>
<evidence type="ECO:0000313" key="2">
    <source>
        <dbReference type="EMBL" id="MCU7694888.1"/>
    </source>
</evidence>
<keyword evidence="3" id="KW-1185">Reference proteome</keyword>
<dbReference type="Gene3D" id="2.120.10.30">
    <property type="entry name" value="TolB, C-terminal domain"/>
    <property type="match status" value="1"/>
</dbReference>
<keyword evidence="1" id="KW-0732">Signal</keyword>
<gene>
    <name evidence="2" type="ORF">OD355_10210</name>
</gene>
<organism evidence="2 3">
    <name type="scientific">Haoranjiania flava</name>
    <dbReference type="NCBI Taxonomy" id="1856322"/>
    <lineage>
        <taxon>Bacteria</taxon>
        <taxon>Pseudomonadati</taxon>
        <taxon>Bacteroidota</taxon>
        <taxon>Chitinophagia</taxon>
        <taxon>Chitinophagales</taxon>
        <taxon>Chitinophagaceae</taxon>
        <taxon>Haoranjiania</taxon>
    </lineage>
</organism>
<feature type="signal peptide" evidence="1">
    <location>
        <begin position="1"/>
        <end position="18"/>
    </location>
</feature>